<comment type="caution">
    <text evidence="2">The sequence shown here is derived from an EMBL/GenBank/DDBJ whole genome shotgun (WGS) entry which is preliminary data.</text>
</comment>
<dbReference type="OrthoDB" id="2987886at2"/>
<evidence type="ECO:0000313" key="2">
    <source>
        <dbReference type="EMBL" id="KGR91868.1"/>
    </source>
</evidence>
<dbReference type="InterPro" id="IPR018710">
    <property type="entry name" value="DUF2232"/>
</dbReference>
<accession>A0A0A3J9N0</accession>
<feature type="transmembrane region" description="Helical" evidence="1">
    <location>
        <begin position="241"/>
        <end position="268"/>
    </location>
</feature>
<sequence>MPNNQTKALAHGAMMIALFGVIMLIILYVPLLSLIATIFAPLPIAWYSANYNRTMSIFVALLACVITFIFGGLLVIPAALIFSAMGLVIGINIQLKKSKLFLLMTTGLTMLLAFAVLYVVSLQLFGIDFIKDSIEFTRTSYDSYLELTKTLTGQTPPVKMEDLELMFAMIESTIPAAVTLGAFGFAFLIISVNLPILKRLKVDVPKFSAFKDLRMPKSILWYYLIVLTINLFVRPEIGTTLYVIILNFSMILWVLLTIQGLSFIHYFLDKKFKLSNFVKVLVTIMAIPIYSFVILIGIFDLGFNIRSLVKDKIQK</sequence>
<feature type="transmembrane region" description="Helical" evidence="1">
    <location>
        <begin position="100"/>
        <end position="120"/>
    </location>
</feature>
<reference evidence="2 3" key="1">
    <citation type="submission" date="2014-02" db="EMBL/GenBank/DDBJ databases">
        <title>Draft genome sequence of Lysinibacillus massiliensis CCUG 49529.</title>
        <authorList>
            <person name="Zhang F."/>
            <person name="Wang G."/>
            <person name="Zhang L."/>
        </authorList>
    </citation>
    <scope>NUCLEOTIDE SEQUENCE [LARGE SCALE GENOMIC DNA]</scope>
    <source>
        <strain evidence="2 3">CCUG 49529</strain>
    </source>
</reference>
<feature type="transmembrane region" description="Helical" evidence="1">
    <location>
        <begin position="12"/>
        <end position="45"/>
    </location>
</feature>
<dbReference type="AlphaFoldDB" id="A0A0A3J9N0"/>
<feature type="transmembrane region" description="Helical" evidence="1">
    <location>
        <begin position="174"/>
        <end position="197"/>
    </location>
</feature>
<keyword evidence="1" id="KW-0812">Transmembrane</keyword>
<feature type="transmembrane region" description="Helical" evidence="1">
    <location>
        <begin position="57"/>
        <end position="88"/>
    </location>
</feature>
<keyword evidence="1" id="KW-1133">Transmembrane helix</keyword>
<keyword evidence="1" id="KW-0472">Membrane</keyword>
<dbReference type="PANTHER" id="PTHR41324:SF1">
    <property type="entry name" value="DUF2232 DOMAIN-CONTAINING PROTEIN"/>
    <property type="match status" value="1"/>
</dbReference>
<evidence type="ECO:0000256" key="1">
    <source>
        <dbReference type="SAM" id="Phobius"/>
    </source>
</evidence>
<gene>
    <name evidence="2" type="ORF">CD30_02880</name>
</gene>
<keyword evidence="3" id="KW-1185">Reference proteome</keyword>
<organism evidence="2 3">
    <name type="scientific">Ureibacillus massiliensis 4400831 = CIP 108448 = CCUG 49529</name>
    <dbReference type="NCBI Taxonomy" id="1211035"/>
    <lineage>
        <taxon>Bacteria</taxon>
        <taxon>Bacillati</taxon>
        <taxon>Bacillota</taxon>
        <taxon>Bacilli</taxon>
        <taxon>Bacillales</taxon>
        <taxon>Caryophanaceae</taxon>
        <taxon>Ureibacillus</taxon>
    </lineage>
</organism>
<feature type="transmembrane region" description="Helical" evidence="1">
    <location>
        <begin position="218"/>
        <end position="235"/>
    </location>
</feature>
<dbReference type="RefSeq" id="WP_036172228.1">
    <property type="nucleotide sequence ID" value="NZ_AVCZ01000003.1"/>
</dbReference>
<dbReference type="eggNOG" id="COG4241">
    <property type="taxonomic scope" value="Bacteria"/>
</dbReference>
<feature type="transmembrane region" description="Helical" evidence="1">
    <location>
        <begin position="280"/>
        <end position="299"/>
    </location>
</feature>
<dbReference type="EMBL" id="JPVQ01000003">
    <property type="protein sequence ID" value="KGR91868.1"/>
    <property type="molecule type" value="Genomic_DNA"/>
</dbReference>
<dbReference type="Proteomes" id="UP000030595">
    <property type="component" value="Unassembled WGS sequence"/>
</dbReference>
<protein>
    <submittedName>
        <fullName evidence="2">Membrane protein</fullName>
    </submittedName>
</protein>
<evidence type="ECO:0000313" key="3">
    <source>
        <dbReference type="Proteomes" id="UP000030595"/>
    </source>
</evidence>
<dbReference type="PANTHER" id="PTHR41324">
    <property type="entry name" value="MEMBRANE PROTEIN-RELATED"/>
    <property type="match status" value="1"/>
</dbReference>
<dbReference type="Pfam" id="PF09991">
    <property type="entry name" value="DUF2232"/>
    <property type="match status" value="1"/>
</dbReference>
<name>A0A0A3J9N0_9BACL</name>
<proteinExistence type="predicted"/>